<dbReference type="InterPro" id="IPR037104">
    <property type="entry name" value="Annexin_sf"/>
</dbReference>
<accession>A0A8S3DV92</accession>
<dbReference type="Gene3D" id="1.10.220.10">
    <property type="entry name" value="Annexin"/>
    <property type="match status" value="1"/>
</dbReference>
<comment type="similarity">
    <text evidence="1">Belongs to the annexin family.</text>
</comment>
<dbReference type="EMBL" id="CAJOBJ010224556">
    <property type="protein sequence ID" value="CAF5040722.1"/>
    <property type="molecule type" value="Genomic_DNA"/>
</dbReference>
<keyword evidence="2" id="KW-0677">Repeat</keyword>
<sequence length="59" mass="6724">VKANREELSPQQIQQARQMGIESVIDRNRARQDAEDLYKAGAGKFGTDEKTFNAIFARR</sequence>
<dbReference type="PROSITE" id="PS51897">
    <property type="entry name" value="ANNEXIN_2"/>
    <property type="match status" value="1"/>
</dbReference>
<proteinExistence type="inferred from homology"/>
<dbReference type="GO" id="GO:0005544">
    <property type="term" value="F:calcium-dependent phospholipid binding"/>
    <property type="evidence" value="ECO:0007669"/>
    <property type="project" value="InterPro"/>
</dbReference>
<gene>
    <name evidence="4" type="ORF">GIL414_LOCUS59415</name>
</gene>
<evidence type="ECO:0000256" key="2">
    <source>
        <dbReference type="ARBA" id="ARBA00022737"/>
    </source>
</evidence>
<feature type="non-terminal residue" evidence="4">
    <location>
        <position position="1"/>
    </location>
</feature>
<evidence type="ECO:0000256" key="1">
    <source>
        <dbReference type="ARBA" id="ARBA00007831"/>
    </source>
</evidence>
<evidence type="ECO:0000313" key="5">
    <source>
        <dbReference type="Proteomes" id="UP000681720"/>
    </source>
</evidence>
<reference evidence="4" key="1">
    <citation type="submission" date="2021-02" db="EMBL/GenBank/DDBJ databases">
        <authorList>
            <person name="Nowell W R."/>
        </authorList>
    </citation>
    <scope>NUCLEOTIDE SEQUENCE</scope>
</reference>
<evidence type="ECO:0000256" key="3">
    <source>
        <dbReference type="ARBA" id="ARBA00023216"/>
    </source>
</evidence>
<dbReference type="InterPro" id="IPR018502">
    <property type="entry name" value="Annexin_repeat"/>
</dbReference>
<comment type="caution">
    <text evidence="4">The sequence shown here is derived from an EMBL/GenBank/DDBJ whole genome shotgun (WGS) entry which is preliminary data.</text>
</comment>
<dbReference type="AlphaFoldDB" id="A0A8S3DV92"/>
<keyword evidence="3" id="KW-0041">Annexin</keyword>
<organism evidence="4 5">
    <name type="scientific">Rotaria magnacalcarata</name>
    <dbReference type="NCBI Taxonomy" id="392030"/>
    <lineage>
        <taxon>Eukaryota</taxon>
        <taxon>Metazoa</taxon>
        <taxon>Spiralia</taxon>
        <taxon>Gnathifera</taxon>
        <taxon>Rotifera</taxon>
        <taxon>Eurotatoria</taxon>
        <taxon>Bdelloidea</taxon>
        <taxon>Philodinida</taxon>
        <taxon>Philodinidae</taxon>
        <taxon>Rotaria</taxon>
    </lineage>
</organism>
<dbReference type="SUPFAM" id="SSF47874">
    <property type="entry name" value="Annexin"/>
    <property type="match status" value="1"/>
</dbReference>
<name>A0A8S3DV92_9BILA</name>
<evidence type="ECO:0000313" key="4">
    <source>
        <dbReference type="EMBL" id="CAF5040722.1"/>
    </source>
</evidence>
<protein>
    <submittedName>
        <fullName evidence="4">Uncharacterized protein</fullName>
    </submittedName>
</protein>
<dbReference type="Proteomes" id="UP000681720">
    <property type="component" value="Unassembled WGS sequence"/>
</dbReference>
<dbReference type="GO" id="GO:0005509">
    <property type="term" value="F:calcium ion binding"/>
    <property type="evidence" value="ECO:0007669"/>
    <property type="project" value="InterPro"/>
</dbReference>
<feature type="non-terminal residue" evidence="4">
    <location>
        <position position="59"/>
    </location>
</feature>